<dbReference type="AlphaFoldDB" id="S8DDT4"/>
<feature type="domain" description="GST N-terminal" evidence="2">
    <location>
        <begin position="8"/>
        <end position="45"/>
    </location>
</feature>
<accession>S8DDT4</accession>
<protein>
    <recommendedName>
        <fullName evidence="1">Glutathione S-transferase</fullName>
        <ecNumber evidence="1">2.5.1.18</ecNumber>
    </recommendedName>
</protein>
<evidence type="ECO:0000313" key="4">
    <source>
        <dbReference type="Proteomes" id="UP000015453"/>
    </source>
</evidence>
<dbReference type="InterPro" id="IPR004045">
    <property type="entry name" value="Glutathione_S-Trfase_N"/>
</dbReference>
<keyword evidence="4" id="KW-1185">Reference proteome</keyword>
<dbReference type="Proteomes" id="UP000015453">
    <property type="component" value="Unassembled WGS sequence"/>
</dbReference>
<comment type="subcellular location">
    <subcellularLocation>
        <location evidence="1">Cytoplasm</location>
        <location evidence="1">Cytosol</location>
    </subcellularLocation>
</comment>
<dbReference type="Gene3D" id="3.40.30.10">
    <property type="entry name" value="Glutaredoxin"/>
    <property type="match status" value="1"/>
</dbReference>
<reference evidence="3 4" key="1">
    <citation type="journal article" date="2013" name="BMC Genomics">
        <title>The miniature genome of a carnivorous plant Genlisea aurea contains a low number of genes and short non-coding sequences.</title>
        <authorList>
            <person name="Leushkin E.V."/>
            <person name="Sutormin R.A."/>
            <person name="Nabieva E.R."/>
            <person name="Penin A.A."/>
            <person name="Kondrashov A.S."/>
            <person name="Logacheva M.D."/>
        </authorList>
    </citation>
    <scope>NUCLEOTIDE SEQUENCE [LARGE SCALE GENOMIC DNA]</scope>
</reference>
<evidence type="ECO:0000256" key="1">
    <source>
        <dbReference type="RuleBase" id="RU369102"/>
    </source>
</evidence>
<evidence type="ECO:0000259" key="2">
    <source>
        <dbReference type="Pfam" id="PF02798"/>
    </source>
</evidence>
<dbReference type="SUPFAM" id="SSF47616">
    <property type="entry name" value="GST C-terminal domain-like"/>
    <property type="match status" value="1"/>
</dbReference>
<name>S8DDT4_9LAMI</name>
<dbReference type="Gene3D" id="1.20.1050.10">
    <property type="match status" value="1"/>
</dbReference>
<keyword evidence="1" id="KW-0808">Transferase</keyword>
<comment type="catalytic activity">
    <reaction evidence="1">
        <text>RX + glutathione = an S-substituted glutathione + a halide anion + H(+)</text>
        <dbReference type="Rhea" id="RHEA:16437"/>
        <dbReference type="ChEBI" id="CHEBI:15378"/>
        <dbReference type="ChEBI" id="CHEBI:16042"/>
        <dbReference type="ChEBI" id="CHEBI:17792"/>
        <dbReference type="ChEBI" id="CHEBI:57925"/>
        <dbReference type="ChEBI" id="CHEBI:90779"/>
        <dbReference type="EC" id="2.5.1.18"/>
    </reaction>
</comment>
<sequence length="126" mass="14154">MDSSSTGVKLLGLWSSPFSMRARIGLKMKGVEYEFIEEDLRSKRATSWPIYLLPSDPYDRAVACFWAAYVDDKESHNEQRRSKEKEIHEAIEGLSLLEKTCSPGISNGKKYFGGDKIGFLDIALGS</sequence>
<comment type="similarity">
    <text evidence="1">Belongs to the GST superfamily.</text>
</comment>
<comment type="caution">
    <text evidence="3">The sequence shown here is derived from an EMBL/GenBank/DDBJ whole genome shotgun (WGS) entry which is preliminary data.</text>
</comment>
<dbReference type="GO" id="GO:0005829">
    <property type="term" value="C:cytosol"/>
    <property type="evidence" value="ECO:0007669"/>
    <property type="project" value="UniProtKB-SubCell"/>
</dbReference>
<dbReference type="GO" id="GO:0004364">
    <property type="term" value="F:glutathione transferase activity"/>
    <property type="evidence" value="ECO:0007669"/>
    <property type="project" value="UniProtKB-UniRule"/>
</dbReference>
<keyword evidence="1" id="KW-0963">Cytoplasm</keyword>
<evidence type="ECO:0000313" key="3">
    <source>
        <dbReference type="EMBL" id="EPS60903.1"/>
    </source>
</evidence>
<dbReference type="InterPro" id="IPR045074">
    <property type="entry name" value="GST_C_Tau"/>
</dbReference>
<dbReference type="InterPro" id="IPR036249">
    <property type="entry name" value="Thioredoxin-like_sf"/>
</dbReference>
<dbReference type="EMBL" id="AUSU01007217">
    <property type="protein sequence ID" value="EPS60903.1"/>
    <property type="molecule type" value="Genomic_DNA"/>
</dbReference>
<comment type="function">
    <text evidence="1">Is involved in the conjugation of reduced glutathione to a wide number of exogenous and endogenous hydrophobic electrophiles.</text>
</comment>
<dbReference type="CDD" id="cd03185">
    <property type="entry name" value="GST_C_Tau"/>
    <property type="match status" value="1"/>
</dbReference>
<dbReference type="EC" id="2.5.1.18" evidence="1"/>
<organism evidence="3 4">
    <name type="scientific">Genlisea aurea</name>
    <dbReference type="NCBI Taxonomy" id="192259"/>
    <lineage>
        <taxon>Eukaryota</taxon>
        <taxon>Viridiplantae</taxon>
        <taxon>Streptophyta</taxon>
        <taxon>Embryophyta</taxon>
        <taxon>Tracheophyta</taxon>
        <taxon>Spermatophyta</taxon>
        <taxon>Magnoliopsida</taxon>
        <taxon>eudicotyledons</taxon>
        <taxon>Gunneridae</taxon>
        <taxon>Pentapetalae</taxon>
        <taxon>asterids</taxon>
        <taxon>lamiids</taxon>
        <taxon>Lamiales</taxon>
        <taxon>Lentibulariaceae</taxon>
        <taxon>Genlisea</taxon>
    </lineage>
</organism>
<gene>
    <name evidence="3" type="ORF">M569_13898</name>
</gene>
<proteinExistence type="inferred from homology"/>
<dbReference type="PANTHER" id="PTHR11260">
    <property type="entry name" value="GLUTATHIONE S-TRANSFERASE, GST, SUPERFAMILY, GST DOMAIN CONTAINING"/>
    <property type="match status" value="1"/>
</dbReference>
<dbReference type="InterPro" id="IPR045073">
    <property type="entry name" value="Omega/Tau-like"/>
</dbReference>
<dbReference type="Pfam" id="PF02798">
    <property type="entry name" value="GST_N"/>
    <property type="match status" value="1"/>
</dbReference>
<dbReference type="OrthoDB" id="4951845at2759"/>
<dbReference type="PANTHER" id="PTHR11260:SF615">
    <property type="entry name" value="GLUTATHIONE S-TRANSFERASE U17"/>
    <property type="match status" value="1"/>
</dbReference>
<dbReference type="SUPFAM" id="SSF52833">
    <property type="entry name" value="Thioredoxin-like"/>
    <property type="match status" value="1"/>
</dbReference>
<dbReference type="InterPro" id="IPR036282">
    <property type="entry name" value="Glutathione-S-Trfase_C_sf"/>
</dbReference>
<dbReference type="GO" id="GO:0006749">
    <property type="term" value="P:glutathione metabolic process"/>
    <property type="evidence" value="ECO:0007669"/>
    <property type="project" value="InterPro"/>
</dbReference>